<reference evidence="2" key="1">
    <citation type="submission" date="2021-12" db="EMBL/GenBank/DDBJ databases">
        <authorList>
            <person name="King R."/>
        </authorList>
    </citation>
    <scope>NUCLEOTIDE SEQUENCE</scope>
</reference>
<gene>
    <name evidence="2" type="ORF">DIATSA_LOCUS12446</name>
</gene>
<feature type="region of interest" description="Disordered" evidence="1">
    <location>
        <begin position="697"/>
        <end position="730"/>
    </location>
</feature>
<feature type="region of interest" description="Disordered" evidence="1">
    <location>
        <begin position="571"/>
        <end position="633"/>
    </location>
</feature>
<dbReference type="Proteomes" id="UP001153714">
    <property type="component" value="Chromosome 7"/>
</dbReference>
<feature type="compositionally biased region" description="Low complexity" evidence="1">
    <location>
        <begin position="424"/>
        <end position="438"/>
    </location>
</feature>
<reference evidence="2" key="2">
    <citation type="submission" date="2022-10" db="EMBL/GenBank/DDBJ databases">
        <authorList>
            <consortium name="ENA_rothamsted_submissions"/>
            <consortium name="culmorum"/>
            <person name="King R."/>
        </authorList>
    </citation>
    <scope>NUCLEOTIDE SEQUENCE</scope>
</reference>
<feature type="compositionally biased region" description="Polar residues" evidence="1">
    <location>
        <begin position="659"/>
        <end position="678"/>
    </location>
</feature>
<feature type="compositionally biased region" description="Low complexity" evidence="1">
    <location>
        <begin position="590"/>
        <end position="600"/>
    </location>
</feature>
<dbReference type="OrthoDB" id="10046062at2759"/>
<evidence type="ECO:0000313" key="2">
    <source>
        <dbReference type="EMBL" id="CAG9795142.1"/>
    </source>
</evidence>
<feature type="region of interest" description="Disordered" evidence="1">
    <location>
        <begin position="331"/>
        <end position="399"/>
    </location>
</feature>
<evidence type="ECO:0000313" key="3">
    <source>
        <dbReference type="Proteomes" id="UP001153714"/>
    </source>
</evidence>
<feature type="compositionally biased region" description="Low complexity" evidence="1">
    <location>
        <begin position="262"/>
        <end position="273"/>
    </location>
</feature>
<feature type="compositionally biased region" description="Pro residues" evidence="1">
    <location>
        <begin position="351"/>
        <end position="363"/>
    </location>
</feature>
<feature type="region of interest" description="Disordered" evidence="1">
    <location>
        <begin position="649"/>
        <end position="680"/>
    </location>
</feature>
<feature type="region of interest" description="Disordered" evidence="1">
    <location>
        <begin position="189"/>
        <end position="215"/>
    </location>
</feature>
<evidence type="ECO:0000256" key="1">
    <source>
        <dbReference type="SAM" id="MobiDB-lite"/>
    </source>
</evidence>
<feature type="region of interest" description="Disordered" evidence="1">
    <location>
        <begin position="254"/>
        <end position="288"/>
    </location>
</feature>
<organism evidence="2 3">
    <name type="scientific">Diatraea saccharalis</name>
    <name type="common">sugarcane borer</name>
    <dbReference type="NCBI Taxonomy" id="40085"/>
    <lineage>
        <taxon>Eukaryota</taxon>
        <taxon>Metazoa</taxon>
        <taxon>Ecdysozoa</taxon>
        <taxon>Arthropoda</taxon>
        <taxon>Hexapoda</taxon>
        <taxon>Insecta</taxon>
        <taxon>Pterygota</taxon>
        <taxon>Neoptera</taxon>
        <taxon>Endopterygota</taxon>
        <taxon>Lepidoptera</taxon>
        <taxon>Glossata</taxon>
        <taxon>Ditrysia</taxon>
        <taxon>Pyraloidea</taxon>
        <taxon>Crambidae</taxon>
        <taxon>Crambinae</taxon>
        <taxon>Diatraea</taxon>
    </lineage>
</organism>
<dbReference type="AlphaFoldDB" id="A0A9N9RCT9"/>
<feature type="compositionally biased region" description="Polar residues" evidence="1">
    <location>
        <begin position="609"/>
        <end position="621"/>
    </location>
</feature>
<feature type="region of interest" description="Disordered" evidence="1">
    <location>
        <begin position="419"/>
        <end position="464"/>
    </location>
</feature>
<name>A0A9N9RCT9_9NEOP</name>
<accession>A0A9N9RCT9</accession>
<keyword evidence="3" id="KW-1185">Reference proteome</keyword>
<dbReference type="EMBL" id="OU893338">
    <property type="protein sequence ID" value="CAG9795142.1"/>
    <property type="molecule type" value="Genomic_DNA"/>
</dbReference>
<sequence length="854" mass="93309">MPSLWGYCLEYPPCAISDSNRSFVTNRVDRGTLSRKELRSGTRVLVETEMGNRREVSLPLSDFVGGRPALHALTTTPDGRRHRIRMETETVLSYRFGFRQPHPKTAKVGDVGMVAEQAFSINGKEKETNMYNNNALDKKSTNSYSNQLPLMATQVTSTGVTTVVGAAGVPKAVTKQTVILTYQPQQYTAQDGRTKSGPGARAPIPRMQSETQKPPGKYTFQTNQLPRPQYPAVKNIDPKAAKQVVNNTRRAGANEGWREGTSAGSAVSSDSGVWTGGEGVGELSPRSRRRPRNLEMVMRGAHSFHLRELQVADLDIMDDAVVTGHTVIPLPKLPSSFDDELSPEYETPVPTYKPPSPILPKPAPAEIQRQSPMSTLERYRTRTRPNRIQTAPDKDEEKFVLDRAQPELLNKQNSFIKSSSGLVSPTTISSSKESSPSCKSEESHFGNSSAWQSHAAGEAMATRSQDDVSIALSVSSCEDEKSKLEMKEPPKPAELEIPKKTIVIMDEPPVPHPLLMKSLTLSQQDNLRNNMMGSMTSSNYSTTSTCTNQSGDHHNLTLTLEESKFDMSALETSTQSLLDDETSPADSLISSTSTSDSNNDLQVERDAPSISSAYQTANTKTRTPDPIVEPIGGVDGEILQPVHEIHEVHSNGGSKEGSKNASPDTPGTPTHASGSLSLSDGRDFFDDEIADQPALLFRKNNDGSNTMNKETEASRQLRRSRERITATASPLVQRSRKLCSGRNGGTERTPSLDTLSSLASDDLMMDNDLAQSITSLQSVDDYIERLDSSLRSGLNSLDEKQLRQELSSSKNAVRQWSQLLEQNNLLDRQLAAMAQGKSTADSLTASNNSLTSIG</sequence>
<protein>
    <submittedName>
        <fullName evidence="2">Uncharacterized protein</fullName>
    </submittedName>
</protein>
<proteinExistence type="predicted"/>